<dbReference type="RefSeq" id="WP_392392555.1">
    <property type="nucleotide sequence ID" value="NZ_JAURTK010000001.1"/>
</dbReference>
<sequence>MGYKTYTLMTLLAVSNAAQAWQPLIYPIRSQTAYQRSVDSAMCYASANKETKVNTVREAQMPPPKPTATKTSSTGAPSRPPLPPSTFSAAPAGPALPDGTAPAAPNAASAPKPGAATASNGASATRATPASGVPAAPKTTDAGHAASAALPPSAAIVQQPASEPATTASAAGASQPGTAALPPLPAPEPPMTRYWAAYGSCMQARGYVVAQ</sequence>
<evidence type="ECO:0000313" key="3">
    <source>
        <dbReference type="EMBL" id="MDP9645031.1"/>
    </source>
</evidence>
<organism evidence="3 4">
    <name type="scientific">Paraburkholderia caledonica</name>
    <dbReference type="NCBI Taxonomy" id="134536"/>
    <lineage>
        <taxon>Bacteria</taxon>
        <taxon>Pseudomonadati</taxon>
        <taxon>Pseudomonadota</taxon>
        <taxon>Betaproteobacteria</taxon>
        <taxon>Burkholderiales</taxon>
        <taxon>Burkholderiaceae</taxon>
        <taxon>Paraburkholderia</taxon>
    </lineage>
</organism>
<feature type="region of interest" description="Disordered" evidence="1">
    <location>
        <begin position="53"/>
        <end position="189"/>
    </location>
</feature>
<protein>
    <submittedName>
        <fullName evidence="3">Uncharacterized protein</fullName>
    </submittedName>
</protein>
<dbReference type="Proteomes" id="UP001229486">
    <property type="component" value="Unassembled WGS sequence"/>
</dbReference>
<evidence type="ECO:0000256" key="1">
    <source>
        <dbReference type="SAM" id="MobiDB-lite"/>
    </source>
</evidence>
<evidence type="ECO:0000256" key="2">
    <source>
        <dbReference type="SAM" id="SignalP"/>
    </source>
</evidence>
<feature type="signal peptide" evidence="2">
    <location>
        <begin position="1"/>
        <end position="20"/>
    </location>
</feature>
<gene>
    <name evidence="3" type="ORF">J2793_000453</name>
</gene>
<feature type="chain" id="PRO_5044496663" evidence="2">
    <location>
        <begin position="21"/>
        <end position="211"/>
    </location>
</feature>
<name>A0AB73I4X4_9BURK</name>
<proteinExistence type="predicted"/>
<feature type="compositionally biased region" description="Low complexity" evidence="1">
    <location>
        <begin position="101"/>
        <end position="128"/>
    </location>
</feature>
<evidence type="ECO:0000313" key="4">
    <source>
        <dbReference type="Proteomes" id="UP001229486"/>
    </source>
</evidence>
<feature type="compositionally biased region" description="Low complexity" evidence="1">
    <location>
        <begin position="145"/>
        <end position="181"/>
    </location>
</feature>
<feature type="compositionally biased region" description="Low complexity" evidence="1">
    <location>
        <begin position="67"/>
        <end position="77"/>
    </location>
</feature>
<reference evidence="3" key="1">
    <citation type="submission" date="2023-07" db="EMBL/GenBank/DDBJ databases">
        <title>Sorghum-associated microbial communities from plants grown in Nebraska, USA.</title>
        <authorList>
            <person name="Schachtman D."/>
        </authorList>
    </citation>
    <scope>NUCLEOTIDE SEQUENCE</scope>
    <source>
        <strain evidence="3">DS1061</strain>
    </source>
</reference>
<comment type="caution">
    <text evidence="3">The sequence shown here is derived from an EMBL/GenBank/DDBJ whole genome shotgun (WGS) entry which is preliminary data.</text>
</comment>
<dbReference type="EMBL" id="JAURTK010000001">
    <property type="protein sequence ID" value="MDP9645031.1"/>
    <property type="molecule type" value="Genomic_DNA"/>
</dbReference>
<accession>A0AB73I4X4</accession>
<keyword evidence="2" id="KW-0732">Signal</keyword>
<dbReference type="AlphaFoldDB" id="A0AB73I4X4"/>